<sequence length="390" mass="44448">MSKAQRTWDELNQRQRLYLTTILELDQQAEADVKRMSAKRMRTPPASEWRQITYDIKLPKEIVGYSSVQVVLRARGEHDPGSGPTLAALRRRELVVVTYDQIHVAGFGMVDRIRVRLTAAGRAAARYGTGVITPAQAPKGLMSRWSLIALARLYEAGENGLANETTWDRSDAAPSWNTLLRLRDRRDGPLIESFVADRADQGLHQLRQHRVRCSPLGRLHFELHRACYAELYPDVDLPAAQEVEGAHTGLVDHRAPRPKHLVRDTDLRLLLRLAELEETDRSYLRMVITEEFERWRYEIPGWVAAIPAGLLLWQVKDLVRSKTAVDRLAGHPDGPLVEQVDVYVGERPHQDATTMPMVVLTEQGRTHLRDRRADYERAYPELFPSTAEVP</sequence>
<proteinExistence type="predicted"/>
<gene>
    <name evidence="1" type="ORF">ACFQ3T_02195</name>
</gene>
<name>A0ABW3QKK8_9PSEU</name>
<evidence type="ECO:0008006" key="3">
    <source>
        <dbReference type="Google" id="ProtNLM"/>
    </source>
</evidence>
<evidence type="ECO:0000313" key="2">
    <source>
        <dbReference type="Proteomes" id="UP001597168"/>
    </source>
</evidence>
<dbReference type="RefSeq" id="WP_380719156.1">
    <property type="nucleotide sequence ID" value="NZ_JBHTLK010000005.1"/>
</dbReference>
<protein>
    <recommendedName>
        <fullName evidence="3">Replication-relaxation</fullName>
    </recommendedName>
</protein>
<dbReference type="Proteomes" id="UP001597168">
    <property type="component" value="Unassembled WGS sequence"/>
</dbReference>
<comment type="caution">
    <text evidence="1">The sequence shown here is derived from an EMBL/GenBank/DDBJ whole genome shotgun (WGS) entry which is preliminary data.</text>
</comment>
<dbReference type="EMBL" id="JBHTLK010000005">
    <property type="protein sequence ID" value="MFD1145930.1"/>
    <property type="molecule type" value="Genomic_DNA"/>
</dbReference>
<reference evidence="2" key="1">
    <citation type="journal article" date="2019" name="Int. J. Syst. Evol. Microbiol.">
        <title>The Global Catalogue of Microorganisms (GCM) 10K type strain sequencing project: providing services to taxonomists for standard genome sequencing and annotation.</title>
        <authorList>
            <consortium name="The Broad Institute Genomics Platform"/>
            <consortium name="The Broad Institute Genome Sequencing Center for Infectious Disease"/>
            <person name="Wu L."/>
            <person name="Ma J."/>
        </authorList>
    </citation>
    <scope>NUCLEOTIDE SEQUENCE [LARGE SCALE GENOMIC DNA]</scope>
    <source>
        <strain evidence="2">CCUG 60214</strain>
    </source>
</reference>
<accession>A0ABW3QKK8</accession>
<organism evidence="1 2">
    <name type="scientific">Saccharothrix hoggarensis</name>
    <dbReference type="NCBI Taxonomy" id="913853"/>
    <lineage>
        <taxon>Bacteria</taxon>
        <taxon>Bacillati</taxon>
        <taxon>Actinomycetota</taxon>
        <taxon>Actinomycetes</taxon>
        <taxon>Pseudonocardiales</taxon>
        <taxon>Pseudonocardiaceae</taxon>
        <taxon>Saccharothrix</taxon>
    </lineage>
</organism>
<evidence type="ECO:0000313" key="1">
    <source>
        <dbReference type="EMBL" id="MFD1145930.1"/>
    </source>
</evidence>
<keyword evidence="2" id="KW-1185">Reference proteome</keyword>